<dbReference type="Pfam" id="PF20028">
    <property type="entry name" value="VMAP-C"/>
    <property type="match status" value="1"/>
</dbReference>
<dbReference type="InterPro" id="IPR043504">
    <property type="entry name" value="Peptidase_S1_PA_chymotrypsin"/>
</dbReference>
<dbReference type="Proteomes" id="UP000734511">
    <property type="component" value="Unassembled WGS sequence"/>
</dbReference>
<dbReference type="SUPFAM" id="SSF50494">
    <property type="entry name" value="Trypsin-like serine proteases"/>
    <property type="match status" value="1"/>
</dbReference>
<dbReference type="RefSeq" id="WP_167986663.1">
    <property type="nucleotide sequence ID" value="NZ_JAATEJ010000035.1"/>
</dbReference>
<feature type="region of interest" description="Disordered" evidence="1">
    <location>
        <begin position="540"/>
        <end position="564"/>
    </location>
</feature>
<dbReference type="EMBL" id="JAATEJ010000035">
    <property type="protein sequence ID" value="NJP47833.1"/>
    <property type="molecule type" value="Genomic_DNA"/>
</dbReference>
<name>A0ABX1A1W3_9ACTN</name>
<dbReference type="InterPro" id="IPR045450">
    <property type="entry name" value="VMAP_C"/>
</dbReference>
<protein>
    <submittedName>
        <fullName evidence="3">Trypsin-like peptidase domain-containing protein</fullName>
    </submittedName>
</protein>
<dbReference type="InterPro" id="IPR009003">
    <property type="entry name" value="Peptidase_S1_PA"/>
</dbReference>
<accession>A0ABX1A1W3</accession>
<evidence type="ECO:0000256" key="1">
    <source>
        <dbReference type="SAM" id="MobiDB-lite"/>
    </source>
</evidence>
<sequence length="674" mass="72818">MTQRGDEPDPVDPAEHLLPLVGEATVRIHGTEPGHPLYGSGFFVAPNWVLTCAHVACRTPEETGADDREEAAVGQPAARKVTVGWGDRMLDGVVEWAEPPAAGADAESWPAPDLALVRLLDAVDHPCVWLSERTAKAYPTNQVAFSGWTLIDGAIESYDGRCTITGQVRTTGALRLGNEDEVPYGVSGGPVVDLVRGEVIGVVKARRKARDGGLAVGIQHLRRLPRTPEDDLYHRVMSAHDLHHADRHAFVQGAGETWTDAQSEIGACAGRALTAGRRTQLLGLLAQLPPPADTPGLMKIVAEVRGEPALGLPHAPRTWRDGLGLLYDLRRGTTETEAVLRFAVHAATADRTSPADEAAERAVWKWAEEAASSAEGLSRFFRSTLVAERLTRLRVRATSGVDLTPAQWRGPEALLEIVPRGWERDLYDWRVSVVEQSGEVDCIEEEHQGTRLGALPERLREPLREAFFRCDAGGNLATLQLAVPAALIALAADDWPLGPAGGALSAGRPLVVRRTDPPEEERAAAADRLARWQALHQQRPRPDLLDCDEGTPGPLPGDGDLRARPRDTLPVLCRSAATAPDALNRIVLSGYNVALWRREPVEPDTVCADFHRGVHRTVRVAKTAGRLPGLLAGLRAAVADRVPESYWSAGLTILYDDPTRPVPGADELEAPGDT</sequence>
<dbReference type="Gene3D" id="2.40.10.10">
    <property type="entry name" value="Trypsin-like serine proteases"/>
    <property type="match status" value="2"/>
</dbReference>
<gene>
    <name evidence="3" type="ORF">HCN08_31180</name>
</gene>
<reference evidence="3 4" key="1">
    <citation type="submission" date="2020-03" db="EMBL/GenBank/DDBJ databases">
        <title>WGS of actinomycetes isolated from Thailand.</title>
        <authorList>
            <person name="Thawai C."/>
        </authorList>
    </citation>
    <scope>NUCLEOTIDE SEQUENCE [LARGE SCALE GENOMIC DNA]</scope>
    <source>
        <strain evidence="3 4">PRB2-1</strain>
    </source>
</reference>
<evidence type="ECO:0000313" key="4">
    <source>
        <dbReference type="Proteomes" id="UP000734511"/>
    </source>
</evidence>
<proteinExistence type="predicted"/>
<evidence type="ECO:0000259" key="2">
    <source>
        <dbReference type="Pfam" id="PF20028"/>
    </source>
</evidence>
<organism evidence="3 4">
    <name type="scientific">Actinacidiphila epipremni</name>
    <dbReference type="NCBI Taxonomy" id="2053013"/>
    <lineage>
        <taxon>Bacteria</taxon>
        <taxon>Bacillati</taxon>
        <taxon>Actinomycetota</taxon>
        <taxon>Actinomycetes</taxon>
        <taxon>Kitasatosporales</taxon>
        <taxon>Streptomycetaceae</taxon>
        <taxon>Actinacidiphila</taxon>
    </lineage>
</organism>
<evidence type="ECO:0000313" key="3">
    <source>
        <dbReference type="EMBL" id="NJP47833.1"/>
    </source>
</evidence>
<feature type="domain" description="vWA-MoxR associated protein C-terminal" evidence="2">
    <location>
        <begin position="425"/>
        <end position="658"/>
    </location>
</feature>
<dbReference type="Pfam" id="PF13365">
    <property type="entry name" value="Trypsin_2"/>
    <property type="match status" value="1"/>
</dbReference>
<comment type="caution">
    <text evidence="3">The sequence shown here is derived from an EMBL/GenBank/DDBJ whole genome shotgun (WGS) entry which is preliminary data.</text>
</comment>
<keyword evidence="4" id="KW-1185">Reference proteome</keyword>